<dbReference type="PANTHER" id="PTHR42964:SF1">
    <property type="entry name" value="POLYKETIDE BIOSYNTHESIS ENOYL-COA HYDRATASE PKSH-RELATED"/>
    <property type="match status" value="1"/>
</dbReference>
<dbReference type="InterPro" id="IPR051683">
    <property type="entry name" value="Enoyl-CoA_Hydratase/Isomerase"/>
</dbReference>
<dbReference type="Gene3D" id="3.90.226.10">
    <property type="entry name" value="2-enoyl-CoA Hydratase, Chain A, domain 1"/>
    <property type="match status" value="1"/>
</dbReference>
<dbReference type="AlphaFoldDB" id="A0AA41WG72"/>
<dbReference type="Proteomes" id="UP001165306">
    <property type="component" value="Unassembled WGS sequence"/>
</dbReference>
<protein>
    <submittedName>
        <fullName evidence="2">Enoyl-CoA hydratase/isomerase family protein</fullName>
    </submittedName>
</protein>
<keyword evidence="3" id="KW-1185">Reference proteome</keyword>
<evidence type="ECO:0000256" key="1">
    <source>
        <dbReference type="ARBA" id="ARBA00005254"/>
    </source>
</evidence>
<accession>A0AA41WG72</accession>
<dbReference type="PANTHER" id="PTHR42964">
    <property type="entry name" value="ENOYL-COA HYDRATASE"/>
    <property type="match status" value="1"/>
</dbReference>
<comment type="caution">
    <text evidence="2">The sequence shown here is derived from an EMBL/GenBank/DDBJ whole genome shotgun (WGS) entry which is preliminary data.</text>
</comment>
<reference evidence="2" key="1">
    <citation type="submission" date="2022-06" db="EMBL/GenBank/DDBJ databases">
        <title>CFH 74404 Thermomicrobiaceae sp.</title>
        <authorList>
            <person name="Ming H."/>
            <person name="Li W.-J."/>
            <person name="Zhao Z."/>
        </authorList>
    </citation>
    <scope>NUCLEOTIDE SEQUENCE</scope>
    <source>
        <strain evidence="2">CFH 74404</strain>
    </source>
</reference>
<dbReference type="RefSeq" id="WP_284058306.1">
    <property type="nucleotide sequence ID" value="NZ_JAMSLR010000017.1"/>
</dbReference>
<sequence>MSVKTAGQFKYIELTRQGRSAIVRLAHPEDSNALSTALLAELAQVLTLLDDASVLLLCASGPDFSLGRPPASYGEPLSSLQQAYQLVVTCNERLASFPGISISAVQGRAIGAGCSLACRCDLVLAAETARFSFPELRKGVPPVIVAAYYSKRLPWRAFLDMVLTGREVPADEAVRLGLVSRVVPDHVLDRAAIELAGDLAAYDPNPVRQLKTFLRDSESLTAQHANRLALSALLDSLARQQDITASGGGE</sequence>
<gene>
    <name evidence="2" type="ORF">NET02_15330</name>
</gene>
<evidence type="ECO:0000313" key="3">
    <source>
        <dbReference type="Proteomes" id="UP001165306"/>
    </source>
</evidence>
<dbReference type="GO" id="GO:0003824">
    <property type="term" value="F:catalytic activity"/>
    <property type="evidence" value="ECO:0007669"/>
    <property type="project" value="UniProtKB-ARBA"/>
</dbReference>
<dbReference type="Pfam" id="PF00378">
    <property type="entry name" value="ECH_1"/>
    <property type="match status" value="1"/>
</dbReference>
<dbReference type="InterPro" id="IPR001753">
    <property type="entry name" value="Enoyl-CoA_hydra/iso"/>
</dbReference>
<organism evidence="2 3">
    <name type="scientific">Thermalbibacter longus</name>
    <dbReference type="NCBI Taxonomy" id="2951981"/>
    <lineage>
        <taxon>Bacteria</taxon>
        <taxon>Pseudomonadati</taxon>
        <taxon>Thermomicrobiota</taxon>
        <taxon>Thermomicrobia</taxon>
        <taxon>Thermomicrobiales</taxon>
        <taxon>Thermomicrobiaceae</taxon>
        <taxon>Thermalbibacter</taxon>
    </lineage>
</organism>
<name>A0AA41WG72_9BACT</name>
<dbReference type="InterPro" id="IPR029045">
    <property type="entry name" value="ClpP/crotonase-like_dom_sf"/>
</dbReference>
<evidence type="ECO:0000313" key="2">
    <source>
        <dbReference type="EMBL" id="MCM8750518.1"/>
    </source>
</evidence>
<dbReference type="SUPFAM" id="SSF52096">
    <property type="entry name" value="ClpP/crotonase"/>
    <property type="match status" value="1"/>
</dbReference>
<proteinExistence type="inferred from homology"/>
<comment type="similarity">
    <text evidence="1">Belongs to the enoyl-CoA hydratase/isomerase family.</text>
</comment>
<dbReference type="CDD" id="cd06558">
    <property type="entry name" value="crotonase-like"/>
    <property type="match status" value="1"/>
</dbReference>
<dbReference type="EMBL" id="JAMSLR010000017">
    <property type="protein sequence ID" value="MCM8750518.1"/>
    <property type="molecule type" value="Genomic_DNA"/>
</dbReference>